<proteinExistence type="predicted"/>
<name>A0ACB7IS88_PLECO</name>
<protein>
    <submittedName>
        <fullName evidence="1">Uncharacterized protein</fullName>
    </submittedName>
</protein>
<reference evidence="1 2" key="1">
    <citation type="journal article" date="2021" name="Appl. Environ. Microbiol.">
        <title>Genetic linkage and physical mapping for an oyster mushroom Pleurotus cornucopiae and QTL analysis for the trait cap color.</title>
        <authorList>
            <person name="Zhang Y."/>
            <person name="Gao W."/>
            <person name="Sonnenberg A."/>
            <person name="Chen Q."/>
            <person name="Zhang J."/>
            <person name="Huang C."/>
        </authorList>
    </citation>
    <scope>NUCLEOTIDE SEQUENCE [LARGE SCALE GENOMIC DNA]</scope>
    <source>
        <strain evidence="1">CCMSSC00406</strain>
    </source>
</reference>
<accession>A0ACB7IS88</accession>
<gene>
    <name evidence="1" type="ORF">CCMSSC00406_0004031</name>
</gene>
<dbReference type="EMBL" id="WQMT02000007">
    <property type="protein sequence ID" value="KAG9220575.1"/>
    <property type="molecule type" value="Genomic_DNA"/>
</dbReference>
<organism evidence="1 2">
    <name type="scientific">Pleurotus cornucopiae</name>
    <name type="common">Cornucopia mushroom</name>
    <dbReference type="NCBI Taxonomy" id="5321"/>
    <lineage>
        <taxon>Eukaryota</taxon>
        <taxon>Fungi</taxon>
        <taxon>Dikarya</taxon>
        <taxon>Basidiomycota</taxon>
        <taxon>Agaricomycotina</taxon>
        <taxon>Agaricomycetes</taxon>
        <taxon>Agaricomycetidae</taxon>
        <taxon>Agaricales</taxon>
        <taxon>Pleurotineae</taxon>
        <taxon>Pleurotaceae</taxon>
        <taxon>Pleurotus</taxon>
    </lineage>
</organism>
<comment type="caution">
    <text evidence="1">The sequence shown here is derived from an EMBL/GenBank/DDBJ whole genome shotgun (WGS) entry which is preliminary data.</text>
</comment>
<evidence type="ECO:0000313" key="1">
    <source>
        <dbReference type="EMBL" id="KAG9220575.1"/>
    </source>
</evidence>
<keyword evidence="2" id="KW-1185">Reference proteome</keyword>
<dbReference type="Proteomes" id="UP000824881">
    <property type="component" value="Unassembled WGS sequence"/>
</dbReference>
<evidence type="ECO:0000313" key="2">
    <source>
        <dbReference type="Proteomes" id="UP000824881"/>
    </source>
</evidence>
<sequence length="453" mass="50857">MSDCTKAVPGLLFVYGECGEHVTEKDFNDWYDGEHVPARAVVPGFQTLIRYKQVDGRKPSWLAMYDLSSPDVLQTPAYTGLFAAASHNERTIIANLAMLNRRVYSHISSYPANDADVRPGKYLFIVMIQPAPESEEEFNNWYEEEHVPLLSKSPGWVRSRRYKLISAAEVAGRANAEEALAPLTYLALHEIESEETRETPEWKHATSTPWRNKVGGAATFLDIQVFNHGLTSENTISQMAAPEAKSMIVLLLDGREDTPDSELHELINGKYTLTGIDATSFRFYKASNGQKPSLAMFCDAPLNSSWNEALAKEADILSHVASFQQRKYTLAYELTTPSADPSSLPGRYVLLTSNTPVSGHDEDFEKFYDEEHLELVAKVPGWLRSRVYKLEEYSGAHATESTSTPGKYLAVHEFERQGFIEAPEMGATAKTPWAERILKVVSTEFVKVFERQK</sequence>